<dbReference type="RefSeq" id="WP_159489915.1">
    <property type="nucleotide sequence ID" value="NZ_BLIP01000002.1"/>
</dbReference>
<sequence>MLLDRGAQGMQLSVRHTAELESQEAAGFERGECADPAAYYGRLPYLWLLYRGSGSPPLTLPAVETAPDWHWLEESLTALLGAWWEQLPAQIGQDTAGFNIVPRSGQESALETVSVLCSEAEGVMLLVDDREVPGGTPDAVMEARGWRGRIMGWWQRDFYDLGAEGAGAAARMAVQELRLRGVPSPDGLGVGEVRCEDGGLLVLPGLAIGT</sequence>
<proteinExistence type="predicted"/>
<dbReference type="Proteomes" id="UP001210609">
    <property type="component" value="Chromosome"/>
</dbReference>
<evidence type="ECO:0000313" key="2">
    <source>
        <dbReference type="Proteomes" id="UP001210609"/>
    </source>
</evidence>
<dbReference type="EMBL" id="CP114202">
    <property type="protein sequence ID" value="WAU00050.1"/>
    <property type="molecule type" value="Genomic_DNA"/>
</dbReference>
<reference evidence="1 2" key="1">
    <citation type="submission" date="2022-12" db="EMBL/GenBank/DDBJ databases">
        <authorList>
            <person name="Ruckert C."/>
            <person name="Busche T."/>
            <person name="Kalinowski J."/>
            <person name="Wittmann C."/>
        </authorList>
    </citation>
    <scope>NUCLEOTIDE SEQUENCE [LARGE SCALE GENOMIC DNA]</scope>
    <source>
        <strain evidence="1 2">DSM 40555</strain>
    </source>
</reference>
<protein>
    <submittedName>
        <fullName evidence="1">Uncharacterized protein</fullName>
    </submittedName>
</protein>
<evidence type="ECO:0000313" key="1">
    <source>
        <dbReference type="EMBL" id="WAU00050.1"/>
    </source>
</evidence>
<accession>A0ABY7IP01</accession>
<gene>
    <name evidence="1" type="ORF">STRLI_006265</name>
</gene>
<name>A0ABY7IP01_STRNI</name>
<keyword evidence="2" id="KW-1185">Reference proteome</keyword>
<organism evidence="1 2">
    <name type="scientific">Streptomyces nigrescens</name>
    <dbReference type="NCBI Taxonomy" id="1920"/>
    <lineage>
        <taxon>Bacteria</taxon>
        <taxon>Bacillati</taxon>
        <taxon>Actinomycetota</taxon>
        <taxon>Actinomycetes</taxon>
        <taxon>Kitasatosporales</taxon>
        <taxon>Streptomycetaceae</taxon>
        <taxon>Streptomyces</taxon>
    </lineage>
</organism>